<protein>
    <recommendedName>
        <fullName evidence="1">F-box domain-containing protein</fullName>
    </recommendedName>
</protein>
<dbReference type="Pfam" id="PF08268">
    <property type="entry name" value="FBA_3"/>
    <property type="match status" value="1"/>
</dbReference>
<dbReference type="EnsemblPlants" id="KQK04835">
    <property type="protein sequence ID" value="KQK04835"/>
    <property type="gene ID" value="BRADI_2g16250v3"/>
</dbReference>
<sequence>MGQCCGILLWGSDDNDSNNENASLSPCSSPAWRLSRRCSCPDAIPPPPTVGFAATPTRPSAVSCHKEMDSQEVFSAASLPDDLVVEILSRLPLKTFCRFKCVCKAWLAFSSNPHYNQKLPKFPTGFFHGGKGGSAIQLVSLYPNDVEIDGALKFLPHYKHLEFADCCNGLVLCKYRYTSSNICRFVVCNPATQEWRMLPDTYREPYPYDYQYTAFLAFDPSWSAQFYVLCFKKKSDVGGRFGNVISELWVFSSGLSRWLMDEGWNSAIDLPMDKQYFFIGGKFYLKTPSHDVLVFEGLEAISFGIPPCYFTIKLPHDVWCFEDGCFGQSMGFLQCAFPEKGDCAIAVHSLDAYSHGWSPKHRISMKDALGRDDFLCSDDGNLPWPRDYKIVSLDLERGVIFLVNSGTNKLISYNINTGKRSEIHDDFECHYFGARYANQYYVASYSKLPLLSRAMYVM</sequence>
<dbReference type="Pfam" id="PF00646">
    <property type="entry name" value="F-box"/>
    <property type="match status" value="1"/>
</dbReference>
<dbReference type="PANTHER" id="PTHR35546">
    <property type="entry name" value="F-BOX PROTEIN INTERACTION DOMAIN PROTEIN-RELATED"/>
    <property type="match status" value="1"/>
</dbReference>
<organism evidence="2">
    <name type="scientific">Brachypodium distachyon</name>
    <name type="common">Purple false brome</name>
    <name type="synonym">Trachynia distachya</name>
    <dbReference type="NCBI Taxonomy" id="15368"/>
    <lineage>
        <taxon>Eukaryota</taxon>
        <taxon>Viridiplantae</taxon>
        <taxon>Streptophyta</taxon>
        <taxon>Embryophyta</taxon>
        <taxon>Tracheophyta</taxon>
        <taxon>Spermatophyta</taxon>
        <taxon>Magnoliopsida</taxon>
        <taxon>Liliopsida</taxon>
        <taxon>Poales</taxon>
        <taxon>Poaceae</taxon>
        <taxon>BOP clade</taxon>
        <taxon>Pooideae</taxon>
        <taxon>Stipodae</taxon>
        <taxon>Brachypodieae</taxon>
        <taxon>Brachypodium</taxon>
    </lineage>
</organism>
<dbReference type="CDD" id="cd22157">
    <property type="entry name" value="F-box_AtFBW1-like"/>
    <property type="match status" value="1"/>
</dbReference>
<dbReference type="Proteomes" id="UP000008810">
    <property type="component" value="Chromosome 2"/>
</dbReference>
<dbReference type="InterPro" id="IPR001810">
    <property type="entry name" value="F-box_dom"/>
</dbReference>
<reference evidence="2" key="2">
    <citation type="submission" date="2017-06" db="EMBL/GenBank/DDBJ databases">
        <title>WGS assembly of Brachypodium distachyon.</title>
        <authorList>
            <consortium name="The International Brachypodium Initiative"/>
            <person name="Lucas S."/>
            <person name="Harmon-Smith M."/>
            <person name="Lail K."/>
            <person name="Tice H."/>
            <person name="Grimwood J."/>
            <person name="Bruce D."/>
            <person name="Barry K."/>
            <person name="Shu S."/>
            <person name="Lindquist E."/>
            <person name="Wang M."/>
            <person name="Pitluck S."/>
            <person name="Vogel J.P."/>
            <person name="Garvin D.F."/>
            <person name="Mockler T.C."/>
            <person name="Schmutz J."/>
            <person name="Rokhsar D."/>
            <person name="Bevan M.W."/>
        </authorList>
    </citation>
    <scope>NUCLEOTIDE SEQUENCE</scope>
    <source>
        <strain evidence="2">Bd21</strain>
    </source>
</reference>
<dbReference type="EMBL" id="CM000881">
    <property type="protein sequence ID" value="KQK04835.1"/>
    <property type="molecule type" value="Genomic_DNA"/>
</dbReference>
<dbReference type="GeneID" id="100828981"/>
<accession>A0A0Q3IFZ5</accession>
<evidence type="ECO:0000259" key="1">
    <source>
        <dbReference type="PROSITE" id="PS50181"/>
    </source>
</evidence>
<dbReference type="SUPFAM" id="SSF81383">
    <property type="entry name" value="F-box domain"/>
    <property type="match status" value="1"/>
</dbReference>
<dbReference type="InterPro" id="IPR055290">
    <property type="entry name" value="At3g26010-like"/>
</dbReference>
<evidence type="ECO:0000313" key="2">
    <source>
        <dbReference type="EMBL" id="KQK04835.1"/>
    </source>
</evidence>
<keyword evidence="4" id="KW-1185">Reference proteome</keyword>
<dbReference type="Gene3D" id="1.20.1280.50">
    <property type="match status" value="1"/>
</dbReference>
<dbReference type="PROSITE" id="PS50181">
    <property type="entry name" value="FBOX"/>
    <property type="match status" value="1"/>
</dbReference>
<dbReference type="PANTHER" id="PTHR35546:SF8">
    <property type="entry name" value="F-BOX DOMAIN-CONTAINING PROTEIN"/>
    <property type="match status" value="1"/>
</dbReference>
<feature type="domain" description="F-box" evidence="1">
    <location>
        <begin position="73"/>
        <end position="119"/>
    </location>
</feature>
<proteinExistence type="predicted"/>
<dbReference type="InterPro" id="IPR036047">
    <property type="entry name" value="F-box-like_dom_sf"/>
</dbReference>
<dbReference type="Gramene" id="KQK04835">
    <property type="protein sequence ID" value="KQK04835"/>
    <property type="gene ID" value="BRADI_2g16250v3"/>
</dbReference>
<dbReference type="KEGG" id="bdi:100828981"/>
<dbReference type="ExpressionAtlas" id="A0A0Q3IFZ5">
    <property type="expression patterns" value="baseline"/>
</dbReference>
<dbReference type="InterPro" id="IPR013187">
    <property type="entry name" value="F-box-assoc_dom_typ3"/>
</dbReference>
<dbReference type="AlphaFoldDB" id="A0A0Q3IFZ5"/>
<dbReference type="OrthoDB" id="650045at2759"/>
<evidence type="ECO:0000313" key="4">
    <source>
        <dbReference type="Proteomes" id="UP000008810"/>
    </source>
</evidence>
<reference evidence="3" key="3">
    <citation type="submission" date="2018-08" db="UniProtKB">
        <authorList>
            <consortium name="EnsemblPlants"/>
        </authorList>
    </citation>
    <scope>IDENTIFICATION</scope>
    <source>
        <strain evidence="3">cv. Bd21</strain>
    </source>
</reference>
<dbReference type="RefSeq" id="XP_003565903.2">
    <property type="nucleotide sequence ID" value="XM_003565855.3"/>
</dbReference>
<evidence type="ECO:0000313" key="3">
    <source>
        <dbReference type="EnsemblPlants" id="KQK04835"/>
    </source>
</evidence>
<reference evidence="2 3" key="1">
    <citation type="journal article" date="2010" name="Nature">
        <title>Genome sequencing and analysis of the model grass Brachypodium distachyon.</title>
        <authorList>
            <consortium name="International Brachypodium Initiative"/>
        </authorList>
    </citation>
    <scope>NUCLEOTIDE SEQUENCE [LARGE SCALE GENOMIC DNA]</scope>
    <source>
        <strain evidence="2">Bd21</strain>
        <strain evidence="3">cv. Bd21</strain>
    </source>
</reference>
<name>A0A0Q3IFZ5_BRADI</name>
<dbReference type="SMART" id="SM00256">
    <property type="entry name" value="FBOX"/>
    <property type="match status" value="1"/>
</dbReference>
<gene>
    <name evidence="3" type="primary">LOC100828981</name>
    <name evidence="2" type="ORF">BRADI_2g16250v3</name>
</gene>